<dbReference type="RefSeq" id="WP_143938105.1">
    <property type="nucleotide sequence ID" value="NZ_VKKG01000003.1"/>
</dbReference>
<evidence type="ECO:0000313" key="1">
    <source>
        <dbReference type="EMBL" id="TRY18129.1"/>
    </source>
</evidence>
<gene>
    <name evidence="1" type="ORF">FOJ82_08710</name>
</gene>
<name>A0A553K0A1_9ACTN</name>
<protein>
    <submittedName>
        <fullName evidence="1">Uncharacterized protein</fullName>
    </submittedName>
</protein>
<dbReference type="AlphaFoldDB" id="A0A553K0A1"/>
<proteinExistence type="predicted"/>
<accession>A0A553K0A1</accession>
<dbReference type="OrthoDB" id="3718652at2"/>
<dbReference type="Proteomes" id="UP000317638">
    <property type="component" value="Unassembled WGS sequence"/>
</dbReference>
<comment type="caution">
    <text evidence="1">The sequence shown here is derived from an EMBL/GenBank/DDBJ whole genome shotgun (WGS) entry which is preliminary data.</text>
</comment>
<keyword evidence="2" id="KW-1185">Reference proteome</keyword>
<sequence length="404" mass="43357">MINSTTRPYVRMADISGNGVIVMTGDSYATTSNTSYWYEQGTLTKIQREGEGGAFAYGISESGVALISVAGDTFTATSPTQRTPLPAHAEGSAATAISPNGRVVTGAVLDDPDAWYAPQNPLRWDDGVLSELTSPSSTHGYFLGVTSVNDSGAFLACGSDMYDWPYHVNEATWSYAADGKPSQLSPLPGSTDVCAKAINNDGVIVGDAGSKATLWVNGQARALNSLVPNRSGYSLQTAEDINAAGQIVGLAKLADGSNRGYIATPSTAETIYTAPGYHDFNGRAWKTTCEPYSRTTRCRREIVATQVQYKNGGYSRVTDWAFNNLTYTPSPRSLWARNPLGNTGEWTADDGRKWRTECDTPTTGKNGCRSYVFARVADATPKPGGGYTYTVESMWVFNNMVKFG</sequence>
<evidence type="ECO:0000313" key="2">
    <source>
        <dbReference type="Proteomes" id="UP000317638"/>
    </source>
</evidence>
<dbReference type="EMBL" id="VKKG01000003">
    <property type="protein sequence ID" value="TRY18129.1"/>
    <property type="molecule type" value="Genomic_DNA"/>
</dbReference>
<reference evidence="1 2" key="1">
    <citation type="submission" date="2019-07" db="EMBL/GenBank/DDBJ databases">
        <authorList>
            <person name="Zhou L.-Y."/>
        </authorList>
    </citation>
    <scope>NUCLEOTIDE SEQUENCE [LARGE SCALE GENOMIC DNA]</scope>
    <source>
        <strain evidence="1 2">YIM 101269</strain>
    </source>
</reference>
<organism evidence="1 2">
    <name type="scientific">Tessaracoccus rhinocerotis</name>
    <dbReference type="NCBI Taxonomy" id="1689449"/>
    <lineage>
        <taxon>Bacteria</taxon>
        <taxon>Bacillati</taxon>
        <taxon>Actinomycetota</taxon>
        <taxon>Actinomycetes</taxon>
        <taxon>Propionibacteriales</taxon>
        <taxon>Propionibacteriaceae</taxon>
        <taxon>Tessaracoccus</taxon>
    </lineage>
</organism>